<name>A0AAV2BEG5_9ARAC</name>
<keyword evidence="3" id="KW-1185">Reference proteome</keyword>
<dbReference type="EMBL" id="CAXIEN010000347">
    <property type="protein sequence ID" value="CAL1294508.1"/>
    <property type="molecule type" value="Genomic_DNA"/>
</dbReference>
<evidence type="ECO:0000256" key="1">
    <source>
        <dbReference type="SAM" id="MobiDB-lite"/>
    </source>
</evidence>
<evidence type="ECO:0000313" key="3">
    <source>
        <dbReference type="Proteomes" id="UP001497382"/>
    </source>
</evidence>
<protein>
    <submittedName>
        <fullName evidence="2">Uncharacterized protein</fullName>
    </submittedName>
</protein>
<dbReference type="Proteomes" id="UP001497382">
    <property type="component" value="Unassembled WGS sequence"/>
</dbReference>
<feature type="region of interest" description="Disordered" evidence="1">
    <location>
        <begin position="1"/>
        <end position="25"/>
    </location>
</feature>
<comment type="caution">
    <text evidence="2">The sequence shown here is derived from an EMBL/GenBank/DDBJ whole genome shotgun (WGS) entry which is preliminary data.</text>
</comment>
<evidence type="ECO:0000313" key="2">
    <source>
        <dbReference type="EMBL" id="CAL1294508.1"/>
    </source>
</evidence>
<accession>A0AAV2BEG5</accession>
<organism evidence="2 3">
    <name type="scientific">Larinioides sclopetarius</name>
    <dbReference type="NCBI Taxonomy" id="280406"/>
    <lineage>
        <taxon>Eukaryota</taxon>
        <taxon>Metazoa</taxon>
        <taxon>Ecdysozoa</taxon>
        <taxon>Arthropoda</taxon>
        <taxon>Chelicerata</taxon>
        <taxon>Arachnida</taxon>
        <taxon>Araneae</taxon>
        <taxon>Araneomorphae</taxon>
        <taxon>Entelegynae</taxon>
        <taxon>Araneoidea</taxon>
        <taxon>Araneidae</taxon>
        <taxon>Larinioides</taxon>
    </lineage>
</organism>
<gene>
    <name evidence="2" type="ORF">LARSCL_LOCUS18742</name>
</gene>
<sequence length="146" mass="16186">MEESKEVKEETKPVDESPSRSKDLSNAEDFVSVTIKDLQMQTTSADGIGCLKEQDVCVQETGLKLVEGHLFQRITLKEFAVHMNETHGNRCAKAVGVPNATKNCMACYQKEAGNETVRNSTCVAIETGRLRQMHELHYIYAGKHGG</sequence>
<reference evidence="2 3" key="1">
    <citation type="submission" date="2024-04" db="EMBL/GenBank/DDBJ databases">
        <authorList>
            <person name="Rising A."/>
            <person name="Reimegard J."/>
            <person name="Sonavane S."/>
            <person name="Akerstrom W."/>
            <person name="Nylinder S."/>
            <person name="Hedman E."/>
            <person name="Kallberg Y."/>
        </authorList>
    </citation>
    <scope>NUCLEOTIDE SEQUENCE [LARGE SCALE GENOMIC DNA]</scope>
</reference>
<dbReference type="AlphaFoldDB" id="A0AAV2BEG5"/>
<proteinExistence type="predicted"/>